<dbReference type="InterPro" id="IPR051065">
    <property type="entry name" value="Ras-related_GTPase"/>
</dbReference>
<dbReference type="AlphaFoldDB" id="A0A6P4YP10"/>
<evidence type="ECO:0000256" key="3">
    <source>
        <dbReference type="ARBA" id="ARBA00022741"/>
    </source>
</evidence>
<evidence type="ECO:0000256" key="6">
    <source>
        <dbReference type="SAM" id="MobiDB-lite"/>
    </source>
</evidence>
<dbReference type="EC" id="3.6.5.2" evidence="2"/>
<dbReference type="InterPro" id="IPR001806">
    <property type="entry name" value="Small_GTPase"/>
</dbReference>
<dbReference type="OrthoDB" id="18798at2759"/>
<organism evidence="7 8">
    <name type="scientific">Branchiostoma belcheri</name>
    <name type="common">Amphioxus</name>
    <dbReference type="NCBI Taxonomy" id="7741"/>
    <lineage>
        <taxon>Eukaryota</taxon>
        <taxon>Metazoa</taxon>
        <taxon>Chordata</taxon>
        <taxon>Cephalochordata</taxon>
        <taxon>Leptocardii</taxon>
        <taxon>Amphioxiformes</taxon>
        <taxon>Branchiostomatidae</taxon>
        <taxon>Branchiostoma</taxon>
    </lineage>
</organism>
<evidence type="ECO:0000256" key="5">
    <source>
        <dbReference type="ARBA" id="ARBA00048098"/>
    </source>
</evidence>
<dbReference type="PROSITE" id="PS51420">
    <property type="entry name" value="RHO"/>
    <property type="match status" value="1"/>
</dbReference>
<comment type="catalytic activity">
    <reaction evidence="5">
        <text>GTP + H2O = GDP + phosphate + H(+)</text>
        <dbReference type="Rhea" id="RHEA:19669"/>
        <dbReference type="ChEBI" id="CHEBI:15377"/>
        <dbReference type="ChEBI" id="CHEBI:15378"/>
        <dbReference type="ChEBI" id="CHEBI:37565"/>
        <dbReference type="ChEBI" id="CHEBI:43474"/>
        <dbReference type="ChEBI" id="CHEBI:58189"/>
        <dbReference type="EC" id="3.6.5.2"/>
    </reaction>
</comment>
<gene>
    <name evidence="8" type="primary">LOC109465873</name>
</gene>
<dbReference type="KEGG" id="bbel:109465873"/>
<dbReference type="PANTHER" id="PTHR45704">
    <property type="entry name" value="RAS-LIKE FAMILY MEMBER 11"/>
    <property type="match status" value="1"/>
</dbReference>
<sequence length="253" mass="28759">MRLSCAANELIVIEDAFYGQREEGPHCGCMLKSCDQCEKSTTALTVKFLTRRFINEYDPNLEDTYTKEESVDNQPSIVKIMDTAKQEPGNGKNSDRYLRWADAFIVVYSINNRLSFHEARDYLEEVTQQKPTHQQYEPPVIVLGNKTDMERYRQVSKAEGNSLASQYGCSFFEASAAGDYEGVQKVFHGAIREIRRERERNMPLTPLFISEDKSGLPATTGARSPVPKRGGKSKNVQKKTSPGFRFFNISKIF</sequence>
<comment type="similarity">
    <text evidence="1">Belongs to the small GTPase superfamily. Ras family.</text>
</comment>
<dbReference type="SMART" id="SM00175">
    <property type="entry name" value="RAB"/>
    <property type="match status" value="1"/>
</dbReference>
<proteinExistence type="inferred from homology"/>
<dbReference type="InterPro" id="IPR005225">
    <property type="entry name" value="Small_GTP-bd"/>
</dbReference>
<dbReference type="SMART" id="SM00174">
    <property type="entry name" value="RHO"/>
    <property type="match status" value="1"/>
</dbReference>
<dbReference type="NCBIfam" id="TIGR00231">
    <property type="entry name" value="small_GTP"/>
    <property type="match status" value="1"/>
</dbReference>
<evidence type="ECO:0000256" key="2">
    <source>
        <dbReference type="ARBA" id="ARBA00011984"/>
    </source>
</evidence>
<keyword evidence="4" id="KW-0378">Hydrolase</keyword>
<dbReference type="InterPro" id="IPR027417">
    <property type="entry name" value="P-loop_NTPase"/>
</dbReference>
<dbReference type="Proteomes" id="UP000515135">
    <property type="component" value="Unplaced"/>
</dbReference>
<dbReference type="PROSITE" id="PS51421">
    <property type="entry name" value="RAS"/>
    <property type="match status" value="1"/>
</dbReference>
<dbReference type="Pfam" id="PF00071">
    <property type="entry name" value="Ras"/>
    <property type="match status" value="1"/>
</dbReference>
<dbReference type="CDD" id="cd22823">
    <property type="entry name" value="Gal_Rha_Lectin"/>
    <property type="match status" value="1"/>
</dbReference>
<dbReference type="GO" id="GO:0003925">
    <property type="term" value="F:G protein activity"/>
    <property type="evidence" value="ECO:0007669"/>
    <property type="project" value="UniProtKB-EC"/>
</dbReference>
<keyword evidence="7" id="KW-1185">Reference proteome</keyword>
<dbReference type="PROSITE" id="PS51419">
    <property type="entry name" value="RAB"/>
    <property type="match status" value="1"/>
</dbReference>
<feature type="region of interest" description="Disordered" evidence="6">
    <location>
        <begin position="209"/>
        <end position="240"/>
    </location>
</feature>
<evidence type="ECO:0000256" key="1">
    <source>
        <dbReference type="ARBA" id="ARBA00008344"/>
    </source>
</evidence>
<evidence type="ECO:0000313" key="7">
    <source>
        <dbReference type="Proteomes" id="UP000515135"/>
    </source>
</evidence>
<dbReference type="GeneID" id="109465873"/>
<dbReference type="SMART" id="SM00173">
    <property type="entry name" value="RAS"/>
    <property type="match status" value="1"/>
</dbReference>
<dbReference type="PRINTS" id="PR00449">
    <property type="entry name" value="RASTRNSFRMNG"/>
</dbReference>
<dbReference type="GO" id="GO:0005525">
    <property type="term" value="F:GTP binding"/>
    <property type="evidence" value="ECO:0007669"/>
    <property type="project" value="InterPro"/>
</dbReference>
<evidence type="ECO:0000313" key="8">
    <source>
        <dbReference type="RefSeq" id="XP_019618921.1"/>
    </source>
</evidence>
<name>A0A6P4YP10_BRABE</name>
<dbReference type="SUPFAM" id="SSF52540">
    <property type="entry name" value="P-loop containing nucleoside triphosphate hydrolases"/>
    <property type="match status" value="1"/>
</dbReference>
<accession>A0A6P4YP10</accession>
<dbReference type="RefSeq" id="XP_019618921.1">
    <property type="nucleotide sequence ID" value="XM_019763362.1"/>
</dbReference>
<keyword evidence="3" id="KW-0547">Nucleotide-binding</keyword>
<reference evidence="8" key="1">
    <citation type="submission" date="2025-08" db="UniProtKB">
        <authorList>
            <consortium name="RefSeq"/>
        </authorList>
    </citation>
    <scope>IDENTIFICATION</scope>
    <source>
        <tissue evidence="8">Gonad</tissue>
    </source>
</reference>
<dbReference type="Gene3D" id="3.40.50.300">
    <property type="entry name" value="P-loop containing nucleotide triphosphate hydrolases"/>
    <property type="match status" value="1"/>
</dbReference>
<evidence type="ECO:0000256" key="4">
    <source>
        <dbReference type="ARBA" id="ARBA00022801"/>
    </source>
</evidence>
<protein>
    <recommendedName>
        <fullName evidence="2">small monomeric GTPase</fullName>
        <ecNumber evidence="2">3.6.5.2</ecNumber>
    </recommendedName>
</protein>